<proteinExistence type="inferred from homology"/>
<dbReference type="SUPFAM" id="SSF47188">
    <property type="entry name" value="Hemerythrin-like"/>
    <property type="match status" value="1"/>
</dbReference>
<evidence type="ECO:0000313" key="4">
    <source>
        <dbReference type="EMBL" id="MDR6536694.1"/>
    </source>
</evidence>
<organism evidence="4 5">
    <name type="scientific">Variovorax soli</name>
    <dbReference type="NCBI Taxonomy" id="376815"/>
    <lineage>
        <taxon>Bacteria</taxon>
        <taxon>Pseudomonadati</taxon>
        <taxon>Pseudomonadota</taxon>
        <taxon>Betaproteobacteria</taxon>
        <taxon>Burkholderiales</taxon>
        <taxon>Comamonadaceae</taxon>
        <taxon>Variovorax</taxon>
    </lineage>
</organism>
<dbReference type="Proteomes" id="UP001184230">
    <property type="component" value="Unassembled WGS sequence"/>
</dbReference>
<evidence type="ECO:0000313" key="5">
    <source>
        <dbReference type="Proteomes" id="UP001184230"/>
    </source>
</evidence>
<evidence type="ECO:0000256" key="1">
    <source>
        <dbReference type="ARBA" id="ARBA00010587"/>
    </source>
</evidence>
<gene>
    <name evidence="4" type="ORF">J2739_002467</name>
</gene>
<keyword evidence="2" id="KW-0479">Metal-binding</keyword>
<dbReference type="RefSeq" id="WP_309901920.1">
    <property type="nucleotide sequence ID" value="NZ_JAVDRF010000004.1"/>
</dbReference>
<keyword evidence="5" id="KW-1185">Reference proteome</keyword>
<comment type="similarity">
    <text evidence="1">Belongs to the hemerythrin family.</text>
</comment>
<reference evidence="4 5" key="1">
    <citation type="submission" date="2023-07" db="EMBL/GenBank/DDBJ databases">
        <title>Sorghum-associated microbial communities from plants grown in Nebraska, USA.</title>
        <authorList>
            <person name="Schachtman D."/>
        </authorList>
    </citation>
    <scope>NUCLEOTIDE SEQUENCE [LARGE SCALE GENOMIC DNA]</scope>
    <source>
        <strain evidence="4 5">DS1781</strain>
    </source>
</reference>
<protein>
    <submittedName>
        <fullName evidence="4">Hemerythrin</fullName>
    </submittedName>
</protein>
<evidence type="ECO:0000256" key="3">
    <source>
        <dbReference type="ARBA" id="ARBA00023004"/>
    </source>
</evidence>
<dbReference type="EMBL" id="JAVDRF010000004">
    <property type="protein sequence ID" value="MDR6536694.1"/>
    <property type="molecule type" value="Genomic_DNA"/>
</dbReference>
<evidence type="ECO:0000256" key="2">
    <source>
        <dbReference type="ARBA" id="ARBA00022723"/>
    </source>
</evidence>
<keyword evidence="3" id="KW-0408">Iron</keyword>
<sequence>MAALDRSKALSLELPFMDRARQEFLDLLTLVDKADNARLPSAWQDLVLCAAEQFAREDVWMRATGHAARKDHEIQHRVVLSVMREGALQAGEGKLLQVREMARQLRAWYEKHVQTMDAALALHLRGARFEPPKAEERAKASPPLWSALREAVEQAC</sequence>
<dbReference type="InterPro" id="IPR035938">
    <property type="entry name" value="Hemerythrin-like_sf"/>
</dbReference>
<comment type="caution">
    <text evidence="4">The sequence shown here is derived from an EMBL/GenBank/DDBJ whole genome shotgun (WGS) entry which is preliminary data.</text>
</comment>
<dbReference type="CDD" id="cd12107">
    <property type="entry name" value="Hemerythrin"/>
    <property type="match status" value="1"/>
</dbReference>
<dbReference type="Gene3D" id="1.20.120.50">
    <property type="entry name" value="Hemerythrin-like"/>
    <property type="match status" value="1"/>
</dbReference>
<accession>A0ABU1NE16</accession>
<dbReference type="InterPro" id="IPR012827">
    <property type="entry name" value="Hemerythrin_metal-bd"/>
</dbReference>
<name>A0ABU1NE16_9BURK</name>